<keyword evidence="2" id="KW-1185">Reference proteome</keyword>
<reference evidence="1" key="5">
    <citation type="journal article" date="2021" name="G3 (Bethesda)">
        <title>Aegilops tauschii genome assembly Aet v5.0 features greater sequence contiguity and improved annotation.</title>
        <authorList>
            <person name="Wang L."/>
            <person name="Zhu T."/>
            <person name="Rodriguez J.C."/>
            <person name="Deal K.R."/>
            <person name="Dubcovsky J."/>
            <person name="McGuire P.E."/>
            <person name="Lux T."/>
            <person name="Spannagl M."/>
            <person name="Mayer K.F.X."/>
            <person name="Baldrich P."/>
            <person name="Meyers B.C."/>
            <person name="Huo N."/>
            <person name="Gu Y.Q."/>
            <person name="Zhou H."/>
            <person name="Devos K.M."/>
            <person name="Bennetzen J.L."/>
            <person name="Unver T."/>
            <person name="Budak H."/>
            <person name="Gulick P.J."/>
            <person name="Galiba G."/>
            <person name="Kalapos B."/>
            <person name="Nelson D.R."/>
            <person name="Li P."/>
            <person name="You F.M."/>
            <person name="Luo M.C."/>
            <person name="Dvorak J."/>
        </authorList>
    </citation>
    <scope>NUCLEOTIDE SEQUENCE [LARGE SCALE GENOMIC DNA]</scope>
    <source>
        <strain evidence="1">cv. AL8/78</strain>
    </source>
</reference>
<dbReference type="AlphaFoldDB" id="A0A453P8M9"/>
<reference evidence="2" key="1">
    <citation type="journal article" date="2014" name="Science">
        <title>Ancient hybridizations among the ancestral genomes of bread wheat.</title>
        <authorList>
            <consortium name="International Wheat Genome Sequencing Consortium,"/>
            <person name="Marcussen T."/>
            <person name="Sandve S.R."/>
            <person name="Heier L."/>
            <person name="Spannagl M."/>
            <person name="Pfeifer M."/>
            <person name="Jakobsen K.S."/>
            <person name="Wulff B.B."/>
            <person name="Steuernagel B."/>
            <person name="Mayer K.F."/>
            <person name="Olsen O.A."/>
        </authorList>
    </citation>
    <scope>NUCLEOTIDE SEQUENCE [LARGE SCALE GENOMIC DNA]</scope>
    <source>
        <strain evidence="2">cv. AL8/78</strain>
    </source>
</reference>
<dbReference type="Proteomes" id="UP000015105">
    <property type="component" value="Chromosome 6D"/>
</dbReference>
<accession>A0A453P8M9</accession>
<evidence type="ECO:0000313" key="1">
    <source>
        <dbReference type="EnsemblPlants" id="AET6Gv20646800.2"/>
    </source>
</evidence>
<reference evidence="2" key="2">
    <citation type="journal article" date="2017" name="Nat. Plants">
        <title>The Aegilops tauschii genome reveals multiple impacts of transposons.</title>
        <authorList>
            <person name="Zhao G."/>
            <person name="Zou C."/>
            <person name="Li K."/>
            <person name="Wang K."/>
            <person name="Li T."/>
            <person name="Gao L."/>
            <person name="Zhang X."/>
            <person name="Wang H."/>
            <person name="Yang Z."/>
            <person name="Liu X."/>
            <person name="Jiang W."/>
            <person name="Mao L."/>
            <person name="Kong X."/>
            <person name="Jiao Y."/>
            <person name="Jia J."/>
        </authorList>
    </citation>
    <scope>NUCLEOTIDE SEQUENCE [LARGE SCALE GENOMIC DNA]</scope>
    <source>
        <strain evidence="2">cv. AL8/78</strain>
    </source>
</reference>
<dbReference type="Gramene" id="AET6Gv20646800.2">
    <property type="protein sequence ID" value="AET6Gv20646800.2"/>
    <property type="gene ID" value="AET6Gv20646800"/>
</dbReference>
<organism evidence="1 2">
    <name type="scientific">Aegilops tauschii subsp. strangulata</name>
    <name type="common">Goatgrass</name>
    <dbReference type="NCBI Taxonomy" id="200361"/>
    <lineage>
        <taxon>Eukaryota</taxon>
        <taxon>Viridiplantae</taxon>
        <taxon>Streptophyta</taxon>
        <taxon>Embryophyta</taxon>
        <taxon>Tracheophyta</taxon>
        <taxon>Spermatophyta</taxon>
        <taxon>Magnoliopsida</taxon>
        <taxon>Liliopsida</taxon>
        <taxon>Poales</taxon>
        <taxon>Poaceae</taxon>
        <taxon>BOP clade</taxon>
        <taxon>Pooideae</taxon>
        <taxon>Triticodae</taxon>
        <taxon>Triticeae</taxon>
        <taxon>Triticinae</taxon>
        <taxon>Aegilops</taxon>
    </lineage>
</organism>
<sequence length="62" mass="7399">MHSTDNGLTQRVWMCSGGGWFSRPVHAASWIVEKWWEQHLIDFDELRGDNLGLTHVRYAWQW</sequence>
<reference evidence="1" key="3">
    <citation type="journal article" date="2017" name="Nature">
        <title>Genome sequence of the progenitor of the wheat D genome Aegilops tauschii.</title>
        <authorList>
            <person name="Luo M.C."/>
            <person name="Gu Y.Q."/>
            <person name="Puiu D."/>
            <person name="Wang H."/>
            <person name="Twardziok S.O."/>
            <person name="Deal K.R."/>
            <person name="Huo N."/>
            <person name="Zhu T."/>
            <person name="Wang L."/>
            <person name="Wang Y."/>
            <person name="McGuire P.E."/>
            <person name="Liu S."/>
            <person name="Long H."/>
            <person name="Ramasamy R.K."/>
            <person name="Rodriguez J.C."/>
            <person name="Van S.L."/>
            <person name="Yuan L."/>
            <person name="Wang Z."/>
            <person name="Xia Z."/>
            <person name="Xiao L."/>
            <person name="Anderson O.D."/>
            <person name="Ouyang S."/>
            <person name="Liang Y."/>
            <person name="Zimin A.V."/>
            <person name="Pertea G."/>
            <person name="Qi P."/>
            <person name="Bennetzen J.L."/>
            <person name="Dai X."/>
            <person name="Dawson M.W."/>
            <person name="Muller H.G."/>
            <person name="Kugler K."/>
            <person name="Rivarola-Duarte L."/>
            <person name="Spannagl M."/>
            <person name="Mayer K.F.X."/>
            <person name="Lu F.H."/>
            <person name="Bevan M.W."/>
            <person name="Leroy P."/>
            <person name="Li P."/>
            <person name="You F.M."/>
            <person name="Sun Q."/>
            <person name="Liu Z."/>
            <person name="Lyons E."/>
            <person name="Wicker T."/>
            <person name="Salzberg S.L."/>
            <person name="Devos K.M."/>
            <person name="Dvorak J."/>
        </authorList>
    </citation>
    <scope>NUCLEOTIDE SEQUENCE [LARGE SCALE GENOMIC DNA]</scope>
    <source>
        <strain evidence="1">cv. AL8/78</strain>
    </source>
</reference>
<name>A0A453P8M9_AEGTS</name>
<dbReference type="EnsemblPlants" id="AET6Gv20646800.2">
    <property type="protein sequence ID" value="AET6Gv20646800.2"/>
    <property type="gene ID" value="AET6Gv20646800"/>
</dbReference>
<evidence type="ECO:0000313" key="2">
    <source>
        <dbReference type="Proteomes" id="UP000015105"/>
    </source>
</evidence>
<proteinExistence type="predicted"/>
<protein>
    <submittedName>
        <fullName evidence="1">Uncharacterized protein</fullName>
    </submittedName>
</protein>
<reference evidence="1" key="4">
    <citation type="submission" date="2019-03" db="UniProtKB">
        <authorList>
            <consortium name="EnsemblPlants"/>
        </authorList>
    </citation>
    <scope>IDENTIFICATION</scope>
</reference>